<protein>
    <recommendedName>
        <fullName evidence="4">SH3 domain-containing protein</fullName>
    </recommendedName>
</protein>
<dbReference type="AlphaFoldDB" id="B1VMN3"/>
<accession>B1VMN3</accession>
<evidence type="ECO:0008006" key="4">
    <source>
        <dbReference type="Google" id="ProtNLM"/>
    </source>
</evidence>
<evidence type="ECO:0000313" key="2">
    <source>
        <dbReference type="EMBL" id="BAG23508.1"/>
    </source>
</evidence>
<keyword evidence="1" id="KW-0472">Membrane</keyword>
<keyword evidence="1" id="KW-1133">Transmembrane helix</keyword>
<gene>
    <name evidence="2" type="ordered locus">SGR_6679</name>
</gene>
<sequence>MSGSSTAGKSGTPSGPGIVGPIFGRGAFMRIRMLAAAGVLVGIALTGTTVVPAHAVPTQPAAVTEAAAGWAMSIGGPIRSCAAASCGVVYQTSYGQDVYWDRSQVNSAGNRWYHVTSPATGWIYCGNISAPC</sequence>
<evidence type="ECO:0000313" key="3">
    <source>
        <dbReference type="Proteomes" id="UP000001685"/>
    </source>
</evidence>
<dbReference type="KEGG" id="sgr:SGR_6679"/>
<dbReference type="HOGENOM" id="CLU_158010_0_0_11"/>
<keyword evidence="1" id="KW-0812">Transmembrane</keyword>
<feature type="transmembrane region" description="Helical" evidence="1">
    <location>
        <begin position="33"/>
        <end position="55"/>
    </location>
</feature>
<dbReference type="EMBL" id="AP009493">
    <property type="protein sequence ID" value="BAG23508.1"/>
    <property type="molecule type" value="Genomic_DNA"/>
</dbReference>
<proteinExistence type="predicted"/>
<evidence type="ECO:0000256" key="1">
    <source>
        <dbReference type="SAM" id="Phobius"/>
    </source>
</evidence>
<organism evidence="2 3">
    <name type="scientific">Streptomyces griseus subsp. griseus (strain JCM 4626 / CBS 651.72 / NBRC 13350 / KCC S-0626 / ISP 5235)</name>
    <dbReference type="NCBI Taxonomy" id="455632"/>
    <lineage>
        <taxon>Bacteria</taxon>
        <taxon>Bacillati</taxon>
        <taxon>Actinomycetota</taxon>
        <taxon>Actinomycetes</taxon>
        <taxon>Kitasatosporales</taxon>
        <taxon>Streptomycetaceae</taxon>
        <taxon>Streptomyces</taxon>
    </lineage>
</organism>
<reference evidence="3" key="1">
    <citation type="journal article" date="2008" name="J. Bacteriol.">
        <title>Genome sequence of the streptomycin-producing microorganism Streptomyces griseus IFO 13350.</title>
        <authorList>
            <person name="Ohnishi Y."/>
            <person name="Ishikawa J."/>
            <person name="Hara H."/>
            <person name="Suzuki H."/>
            <person name="Ikenoya M."/>
            <person name="Ikeda H."/>
            <person name="Yamashita A."/>
            <person name="Hattori M."/>
            <person name="Horinouchi S."/>
        </authorList>
    </citation>
    <scope>NUCLEOTIDE SEQUENCE [LARGE SCALE GENOMIC DNA]</scope>
    <source>
        <strain evidence="3">JCM 4626 / NBRC 13350</strain>
    </source>
</reference>
<dbReference type="Proteomes" id="UP000001685">
    <property type="component" value="Chromosome"/>
</dbReference>
<dbReference type="eggNOG" id="ENOG50325ZC">
    <property type="taxonomic scope" value="Bacteria"/>
</dbReference>
<name>B1VMN3_STRGG</name>